<reference evidence="6 7" key="1">
    <citation type="submission" date="2016-11" db="EMBL/GenBank/DDBJ databases">
        <authorList>
            <person name="Jaros S."/>
            <person name="Januszkiewicz K."/>
            <person name="Wedrychowicz H."/>
        </authorList>
    </citation>
    <scope>NUCLEOTIDE SEQUENCE [LARGE SCALE GENOMIC DNA]</scope>
    <source>
        <strain evidence="6 7">DSM 18899</strain>
    </source>
</reference>
<dbReference type="Proteomes" id="UP000186513">
    <property type="component" value="Unassembled WGS sequence"/>
</dbReference>
<evidence type="ECO:0000256" key="4">
    <source>
        <dbReference type="ARBA" id="ARBA00023163"/>
    </source>
</evidence>
<dbReference type="InterPro" id="IPR036388">
    <property type="entry name" value="WH-like_DNA-bd_sf"/>
</dbReference>
<dbReference type="EMBL" id="FPKR01000006">
    <property type="protein sequence ID" value="SFZ75673.1"/>
    <property type="molecule type" value="Genomic_DNA"/>
</dbReference>
<evidence type="ECO:0000259" key="5">
    <source>
        <dbReference type="PROSITE" id="PS50931"/>
    </source>
</evidence>
<sequence length="315" mass="33855">MKNNPISPADLAAMAIFAAVVEAGSLTAAAERLQLSKSAVSKSLAELEARLAARLLQRTTRRQSLTEVGQAYFEHCRRVMAEAGEAQRAVDRLHAEPVGVLRVSAPISFGNLHIAPHLPALLARHPGLQIELALNDRLVDLAEEGFDLAVRISDQPAELLVARTLAPIHWVICASPAYLAAHGRPQHPAQLAEHACLTYPMLTPGGTWPCYEAGRRVDIAVQGPLRVNSSYALQAACSGGLGLARLPSFCCGEQLAQGELIAVLDEFAAPPQTAAAVFLPNRYLSPKVRACVDFLRERFGAGLAAPYWDDWRAPA</sequence>
<dbReference type="GO" id="GO:0043565">
    <property type="term" value="F:sequence-specific DNA binding"/>
    <property type="evidence" value="ECO:0007669"/>
    <property type="project" value="TreeGrafter"/>
</dbReference>
<dbReference type="SUPFAM" id="SSF53850">
    <property type="entry name" value="Periplasmic binding protein-like II"/>
    <property type="match status" value="1"/>
</dbReference>
<organism evidence="6 7">
    <name type="scientific">Chitinimonas taiwanensis DSM 18899</name>
    <dbReference type="NCBI Taxonomy" id="1121279"/>
    <lineage>
        <taxon>Bacteria</taxon>
        <taxon>Pseudomonadati</taxon>
        <taxon>Pseudomonadota</taxon>
        <taxon>Betaproteobacteria</taxon>
        <taxon>Neisseriales</taxon>
        <taxon>Chitinibacteraceae</taxon>
        <taxon>Chitinimonas</taxon>
    </lineage>
</organism>
<dbReference type="InterPro" id="IPR036390">
    <property type="entry name" value="WH_DNA-bd_sf"/>
</dbReference>
<dbReference type="FunFam" id="1.10.10.10:FF:000001">
    <property type="entry name" value="LysR family transcriptional regulator"/>
    <property type="match status" value="1"/>
</dbReference>
<feature type="domain" description="HTH lysR-type" evidence="5">
    <location>
        <begin position="10"/>
        <end position="66"/>
    </location>
</feature>
<dbReference type="Gene3D" id="3.40.190.290">
    <property type="match status" value="1"/>
</dbReference>
<dbReference type="AlphaFoldDB" id="A0A1K2HGN1"/>
<keyword evidence="4" id="KW-0804">Transcription</keyword>
<dbReference type="GO" id="GO:0006351">
    <property type="term" value="P:DNA-templated transcription"/>
    <property type="evidence" value="ECO:0007669"/>
    <property type="project" value="TreeGrafter"/>
</dbReference>
<gene>
    <name evidence="6" type="ORF">SAMN02745887_01680</name>
</gene>
<evidence type="ECO:0000256" key="3">
    <source>
        <dbReference type="ARBA" id="ARBA00023125"/>
    </source>
</evidence>
<dbReference type="STRING" id="1121279.SAMN02745887_01680"/>
<evidence type="ECO:0000313" key="7">
    <source>
        <dbReference type="Proteomes" id="UP000186513"/>
    </source>
</evidence>
<protein>
    <submittedName>
        <fullName evidence="6">DNA-binding transcriptional regulator, LysR family</fullName>
    </submittedName>
</protein>
<keyword evidence="3 6" id="KW-0238">DNA-binding</keyword>
<name>A0A1K2HGN1_9NEIS</name>
<dbReference type="InterPro" id="IPR058163">
    <property type="entry name" value="LysR-type_TF_proteobact-type"/>
</dbReference>
<dbReference type="PROSITE" id="PS50931">
    <property type="entry name" value="HTH_LYSR"/>
    <property type="match status" value="1"/>
</dbReference>
<keyword evidence="7" id="KW-1185">Reference proteome</keyword>
<dbReference type="Pfam" id="PF00126">
    <property type="entry name" value="HTH_1"/>
    <property type="match status" value="1"/>
</dbReference>
<evidence type="ECO:0000256" key="1">
    <source>
        <dbReference type="ARBA" id="ARBA00009437"/>
    </source>
</evidence>
<dbReference type="PANTHER" id="PTHR30537:SF5">
    <property type="entry name" value="HTH-TYPE TRANSCRIPTIONAL ACTIVATOR TTDR-RELATED"/>
    <property type="match status" value="1"/>
</dbReference>
<dbReference type="InterPro" id="IPR000847">
    <property type="entry name" value="LysR_HTH_N"/>
</dbReference>
<dbReference type="InterPro" id="IPR005119">
    <property type="entry name" value="LysR_subst-bd"/>
</dbReference>
<dbReference type="Pfam" id="PF03466">
    <property type="entry name" value="LysR_substrate"/>
    <property type="match status" value="1"/>
</dbReference>
<comment type="similarity">
    <text evidence="1">Belongs to the LysR transcriptional regulatory family.</text>
</comment>
<dbReference type="FunFam" id="3.40.190.290:FF:000001">
    <property type="entry name" value="Transcriptional regulator, LysR family"/>
    <property type="match status" value="1"/>
</dbReference>
<proteinExistence type="inferred from homology"/>
<evidence type="ECO:0000256" key="2">
    <source>
        <dbReference type="ARBA" id="ARBA00023015"/>
    </source>
</evidence>
<dbReference type="GO" id="GO:0003700">
    <property type="term" value="F:DNA-binding transcription factor activity"/>
    <property type="evidence" value="ECO:0007669"/>
    <property type="project" value="InterPro"/>
</dbReference>
<keyword evidence="2" id="KW-0805">Transcription regulation</keyword>
<dbReference type="Gene3D" id="1.10.10.10">
    <property type="entry name" value="Winged helix-like DNA-binding domain superfamily/Winged helix DNA-binding domain"/>
    <property type="match status" value="1"/>
</dbReference>
<dbReference type="CDD" id="cd08422">
    <property type="entry name" value="PBP2_CrgA_like"/>
    <property type="match status" value="1"/>
</dbReference>
<dbReference type="SUPFAM" id="SSF46785">
    <property type="entry name" value="Winged helix' DNA-binding domain"/>
    <property type="match status" value="1"/>
</dbReference>
<evidence type="ECO:0000313" key="6">
    <source>
        <dbReference type="EMBL" id="SFZ75673.1"/>
    </source>
</evidence>
<dbReference type="RefSeq" id="WP_072428207.1">
    <property type="nucleotide sequence ID" value="NZ_FPKR01000006.1"/>
</dbReference>
<accession>A0A1K2HGN1</accession>
<dbReference type="PANTHER" id="PTHR30537">
    <property type="entry name" value="HTH-TYPE TRANSCRIPTIONAL REGULATOR"/>
    <property type="match status" value="1"/>
</dbReference>